<dbReference type="Pfam" id="PF03177">
    <property type="entry name" value="Nucleoporin_C"/>
    <property type="match status" value="1"/>
</dbReference>
<comment type="similarity">
    <text evidence="2">Belongs to the nucleoporin Nup133 family.</text>
</comment>
<dbReference type="InterPro" id="IPR015943">
    <property type="entry name" value="WD40/YVTN_repeat-like_dom_sf"/>
</dbReference>
<gene>
    <name evidence="12" type="ORF">BJ875DRAFT_461693</name>
</gene>
<sequence>MFSASGTNTPGATVRTSRRRQRAANEDGSIPKAKRQRSALNDQTFLPPDGAAEIEETKHHKTPTLTRRESPRAVPVLQKEIAVRGKKQRSGERSTKGDGSAVLTTNDIYTVSKLPALPDRLRADAASRQHGAIYSDSGYALTLTHSHAIVWPYAVHLPSPETFTFALPHPSKHASDPLPLGSLVSASASSPEPGLVVVMPTTGKITYWESIASAATLDLRLQRNGVELSIPGMSGEKVIQILNAESAGFMLAFSSGRIAYMRVRDDQGRPSIHVHIIHRHASASTGIFGSIRHALSSSQYHGDIAAMRAGRTERIGERNIVLATKKGKIQSWDIQRGGQNNNMVVEHEGKEAIVQAIKAALPVWTHLHIETFELLDFAYSLDSATETAVSRLDENEGLRLLLLTSLTEQEKSHYFLVEVTLYKDQLYVGDIRPLESYSTPIARKATSSTRLYLPDPALAFVVFDRAVLVVSLAKDINSPNSQLMSESHLFPRSFEDVVDLTRDMNIEIVGSGMEEPSPSLHGMEDLKMRRHKAKYPSVIILVRGGGVLRVAATNVAKLQSDLPPQVTAKSKLEQAIFFGTQQHNPINFSLHQDQEFPPEDVCEAALELSRDILKSKTPHIPSVTASVEQNLRRRSKALQDMAKYLQTTGVKLDRNTKWKLLWDAEKMAAATVVWKSYDACVSEKPEGQKRGLLTELVEYIHEDYKTNPVAEAGELDRVRHWFINDIDRLELALPWAYQVIKYTYADGQKGHDAVMTILSEANDLVLGALEGAFEFRTLNAALYGLQDEQLKHGILEIGYDGLPEIWTSNRYLVQNISKQVELAAALLKEYWGRADKDGAPSSRMMKKVREEHPSLIDMCICSNYERIRWSSEQGDSQIQHQADDLRAYQSQSEDNQIKMLSNQLGMPNEAITLAQRHEILPTLASVLTLELNDYSCQQNELDIDPKTSESCIVRVTGLQNIVNTCFDKFGMKWATALYELEIQIGVIKDLFDEFPQQRAYLTEFLRARPEYAKLAWIHEVTRENDFDHAASTLLHLGLNRERDIWSKKIELSIGKLARLAGPSFSQDNGVLIPDGGKKELATTNDQLDLIKIQDTLYNSISGAIFNAIDEDGELDCLREIYGNKALTKLPSFSNLLEQGMSNLVKHDAMDALVLIDLLALMVEDNSEDTLRSQQFYLALKALEKSGLDKDEKMLHQRVIWRRCMLRDNWTAINNTELRGDQESIEGLQRTCLYLTFKACLENRLFDEKSIIEPMAPDDILGACTDNLGQRFTGLDVSIREGIMKDFRAEDDAFKAYIDKDRLDKWHQGVLEEAKSEFARNLEEETNNGMMVEETNEALEQKEKKIADQEKAQVGQPWNAKPRLTLQLQISERGEFRGEY</sequence>
<dbReference type="InterPro" id="IPR037624">
    <property type="entry name" value="Nup133-like"/>
</dbReference>
<evidence type="ECO:0000256" key="8">
    <source>
        <dbReference type="SAM" id="Coils"/>
    </source>
</evidence>
<dbReference type="GO" id="GO:0031080">
    <property type="term" value="C:nuclear pore outer ring"/>
    <property type="evidence" value="ECO:0007669"/>
    <property type="project" value="TreeGrafter"/>
</dbReference>
<dbReference type="Proteomes" id="UP000824998">
    <property type="component" value="Unassembled WGS sequence"/>
</dbReference>
<dbReference type="OrthoDB" id="103454at2759"/>
<keyword evidence="6" id="KW-0811">Translocation</keyword>
<dbReference type="Gene3D" id="1.20.58.1380">
    <property type="match status" value="1"/>
</dbReference>
<evidence type="ECO:0000256" key="3">
    <source>
        <dbReference type="ARBA" id="ARBA00022448"/>
    </source>
</evidence>
<proteinExistence type="inferred from homology"/>
<evidence type="ECO:0000256" key="4">
    <source>
        <dbReference type="ARBA" id="ARBA00022816"/>
    </source>
</evidence>
<evidence type="ECO:0000259" key="10">
    <source>
        <dbReference type="Pfam" id="PF03177"/>
    </source>
</evidence>
<keyword evidence="13" id="KW-1185">Reference proteome</keyword>
<protein>
    <submittedName>
        <fullName evidence="12">Non-repetitive/WGA-negative nucleoporin C-terminal-domain-containing protein</fullName>
    </submittedName>
</protein>
<evidence type="ECO:0000256" key="1">
    <source>
        <dbReference type="ARBA" id="ARBA00004259"/>
    </source>
</evidence>
<dbReference type="FunFam" id="2.130.10.10:FF:001057">
    <property type="entry name" value="Nuclear pore complex subunit Nup133, putative"/>
    <property type="match status" value="1"/>
</dbReference>
<feature type="compositionally biased region" description="Polar residues" evidence="9">
    <location>
        <begin position="1"/>
        <end position="15"/>
    </location>
</feature>
<reference evidence="12" key="1">
    <citation type="journal article" date="2021" name="IMA Fungus">
        <title>Genomic characterization of three marine fungi, including Emericellopsis atlantica sp. nov. with signatures of a generalist lifestyle and marine biomass degradation.</title>
        <authorList>
            <person name="Hagestad O.C."/>
            <person name="Hou L."/>
            <person name="Andersen J.H."/>
            <person name="Hansen E.H."/>
            <person name="Altermark B."/>
            <person name="Li C."/>
            <person name="Kuhnert E."/>
            <person name="Cox R.J."/>
            <person name="Crous P.W."/>
            <person name="Spatafora J.W."/>
            <person name="Lail K."/>
            <person name="Amirebrahimi M."/>
            <person name="Lipzen A."/>
            <person name="Pangilinan J."/>
            <person name="Andreopoulos W."/>
            <person name="Hayes R.D."/>
            <person name="Ng V."/>
            <person name="Grigoriev I.V."/>
            <person name="Jackson S.A."/>
            <person name="Sutton T.D.S."/>
            <person name="Dobson A.D.W."/>
            <person name="Rama T."/>
        </authorList>
    </citation>
    <scope>NUCLEOTIDE SEQUENCE</scope>
    <source>
        <strain evidence="12">TRa018bII</strain>
    </source>
</reference>
<keyword evidence="8" id="KW-0175">Coiled coil</keyword>
<accession>A0A9P7YIU2</accession>
<evidence type="ECO:0000256" key="6">
    <source>
        <dbReference type="ARBA" id="ARBA00023010"/>
    </source>
</evidence>
<evidence type="ECO:0000256" key="5">
    <source>
        <dbReference type="ARBA" id="ARBA00022927"/>
    </source>
</evidence>
<dbReference type="InterPro" id="IPR014908">
    <property type="entry name" value="Nucleoporin_Nup133/Nup155_N"/>
</dbReference>
<feature type="domain" description="Nucleoporin Nup133/Nup155-like N-terminal" evidence="11">
    <location>
        <begin position="104"/>
        <end position="548"/>
    </location>
</feature>
<comment type="subcellular location">
    <subcellularLocation>
        <location evidence="1">Nucleus envelope</location>
    </subcellularLocation>
</comment>
<dbReference type="EMBL" id="MU251465">
    <property type="protein sequence ID" value="KAG9234385.1"/>
    <property type="molecule type" value="Genomic_DNA"/>
</dbReference>
<organism evidence="12 13">
    <name type="scientific">Amylocarpus encephaloides</name>
    <dbReference type="NCBI Taxonomy" id="45428"/>
    <lineage>
        <taxon>Eukaryota</taxon>
        <taxon>Fungi</taxon>
        <taxon>Dikarya</taxon>
        <taxon>Ascomycota</taxon>
        <taxon>Pezizomycotina</taxon>
        <taxon>Leotiomycetes</taxon>
        <taxon>Helotiales</taxon>
        <taxon>Helotiales incertae sedis</taxon>
        <taxon>Amylocarpus</taxon>
    </lineage>
</organism>
<evidence type="ECO:0000256" key="9">
    <source>
        <dbReference type="SAM" id="MobiDB-lite"/>
    </source>
</evidence>
<evidence type="ECO:0000256" key="2">
    <source>
        <dbReference type="ARBA" id="ARBA00005569"/>
    </source>
</evidence>
<evidence type="ECO:0000259" key="11">
    <source>
        <dbReference type="Pfam" id="PF08801"/>
    </source>
</evidence>
<dbReference type="GO" id="GO:0017056">
    <property type="term" value="F:structural constituent of nuclear pore"/>
    <property type="evidence" value="ECO:0007669"/>
    <property type="project" value="InterPro"/>
</dbReference>
<keyword evidence="7" id="KW-0539">Nucleus</keyword>
<dbReference type="GO" id="GO:0000972">
    <property type="term" value="P:transcription-dependent tethering of RNA polymerase II gene DNA at nuclear periphery"/>
    <property type="evidence" value="ECO:0007669"/>
    <property type="project" value="TreeGrafter"/>
</dbReference>
<evidence type="ECO:0000313" key="13">
    <source>
        <dbReference type="Proteomes" id="UP000824998"/>
    </source>
</evidence>
<dbReference type="SUPFAM" id="SSF117289">
    <property type="entry name" value="Nucleoporin domain"/>
    <property type="match status" value="1"/>
</dbReference>
<dbReference type="Pfam" id="PF08801">
    <property type="entry name" value="Nucleoporin_N"/>
    <property type="match status" value="1"/>
</dbReference>
<dbReference type="GO" id="GO:0006606">
    <property type="term" value="P:protein import into nucleus"/>
    <property type="evidence" value="ECO:0007669"/>
    <property type="project" value="TreeGrafter"/>
</dbReference>
<feature type="domain" description="Nucleoporin Nup133/Nup155-like C-terminal" evidence="10">
    <location>
        <begin position="660"/>
        <end position="1307"/>
    </location>
</feature>
<name>A0A9P7YIU2_9HELO</name>
<evidence type="ECO:0000256" key="7">
    <source>
        <dbReference type="ARBA" id="ARBA00023242"/>
    </source>
</evidence>
<keyword evidence="4" id="KW-0509">mRNA transport</keyword>
<feature type="coiled-coil region" evidence="8">
    <location>
        <begin position="1321"/>
        <end position="1351"/>
    </location>
</feature>
<dbReference type="PANTHER" id="PTHR13405">
    <property type="entry name" value="NUCLEAR PORE COMPLEX PROTEIN NUP133"/>
    <property type="match status" value="1"/>
</dbReference>
<evidence type="ECO:0000313" key="12">
    <source>
        <dbReference type="EMBL" id="KAG9234385.1"/>
    </source>
</evidence>
<dbReference type="Gene3D" id="2.130.10.10">
    <property type="entry name" value="YVTN repeat-like/Quinoprotein amine dehydrogenase"/>
    <property type="match status" value="1"/>
</dbReference>
<dbReference type="InterPro" id="IPR007187">
    <property type="entry name" value="Nucleoporin_Nup133/Nup155_C"/>
</dbReference>
<feature type="region of interest" description="Disordered" evidence="9">
    <location>
        <begin position="1"/>
        <end position="73"/>
    </location>
</feature>
<dbReference type="PANTHER" id="PTHR13405:SF11">
    <property type="entry name" value="NUCLEAR PORE COMPLEX PROTEIN NUP133"/>
    <property type="match status" value="1"/>
</dbReference>
<comment type="caution">
    <text evidence="12">The sequence shown here is derived from an EMBL/GenBank/DDBJ whole genome shotgun (WGS) entry which is preliminary data.</text>
</comment>
<keyword evidence="5" id="KW-0653">Protein transport</keyword>
<dbReference type="GO" id="GO:0016973">
    <property type="term" value="P:poly(A)+ mRNA export from nucleus"/>
    <property type="evidence" value="ECO:0007669"/>
    <property type="project" value="TreeGrafter"/>
</dbReference>
<keyword evidence="3" id="KW-0813">Transport</keyword>